<dbReference type="SUPFAM" id="SSF110296">
    <property type="entry name" value="Oligoxyloglucan reducing end-specific cellobiohydrolase"/>
    <property type="match status" value="1"/>
</dbReference>
<keyword evidence="1" id="KW-0602">Photosynthesis</keyword>
<feature type="chain" id="PRO_5019782704" description="Photosynthesis system II assembly factor Ycf48/Hcf136-like domain-containing protein" evidence="3">
    <location>
        <begin position="28"/>
        <end position="331"/>
    </location>
</feature>
<dbReference type="AlphaFoldDB" id="A0A480AKZ6"/>
<proteinExistence type="predicted"/>
<organism evidence="5 6">
    <name type="scientific">Pseudaquabacterium pictum</name>
    <dbReference type="NCBI Taxonomy" id="2315236"/>
    <lineage>
        <taxon>Bacteria</taxon>
        <taxon>Pseudomonadati</taxon>
        <taxon>Pseudomonadota</taxon>
        <taxon>Betaproteobacteria</taxon>
        <taxon>Burkholderiales</taxon>
        <taxon>Sphaerotilaceae</taxon>
        <taxon>Pseudaquabacterium</taxon>
    </lineage>
</organism>
<evidence type="ECO:0000313" key="5">
    <source>
        <dbReference type="EMBL" id="GCL61666.1"/>
    </source>
</evidence>
<dbReference type="PANTHER" id="PTHR47199">
    <property type="entry name" value="PHOTOSYSTEM II STABILITY/ASSEMBLY FACTOR HCF136, CHLOROPLASTIC"/>
    <property type="match status" value="1"/>
</dbReference>
<feature type="signal peptide" evidence="3">
    <location>
        <begin position="1"/>
        <end position="27"/>
    </location>
</feature>
<evidence type="ECO:0000256" key="1">
    <source>
        <dbReference type="ARBA" id="ARBA00022531"/>
    </source>
</evidence>
<gene>
    <name evidence="5" type="ORF">AQPW35_07470</name>
</gene>
<comment type="caution">
    <text evidence="5">The sequence shown here is derived from an EMBL/GenBank/DDBJ whole genome shotgun (WGS) entry which is preliminary data.</text>
</comment>
<keyword evidence="2" id="KW-0604">Photosystem II</keyword>
<keyword evidence="6" id="KW-1185">Reference proteome</keyword>
<evidence type="ECO:0000313" key="6">
    <source>
        <dbReference type="Proteomes" id="UP000301751"/>
    </source>
</evidence>
<dbReference type="PANTHER" id="PTHR47199:SF2">
    <property type="entry name" value="PHOTOSYSTEM II STABILITY_ASSEMBLY FACTOR HCF136, CHLOROPLASTIC"/>
    <property type="match status" value="1"/>
</dbReference>
<dbReference type="GO" id="GO:0015979">
    <property type="term" value="P:photosynthesis"/>
    <property type="evidence" value="ECO:0007669"/>
    <property type="project" value="UniProtKB-KW"/>
</dbReference>
<keyword evidence="3" id="KW-0732">Signal</keyword>
<name>A0A480AKZ6_9BURK</name>
<dbReference type="Proteomes" id="UP000301751">
    <property type="component" value="Unassembled WGS sequence"/>
</dbReference>
<dbReference type="InterPro" id="IPR028203">
    <property type="entry name" value="PSII_CF48-like_dom"/>
</dbReference>
<reference evidence="6" key="1">
    <citation type="submission" date="2019-03" db="EMBL/GenBank/DDBJ databases">
        <title>Aquabacterium pictum sp.nov., the first bacteriochlorophyll a-containing freshwater bacterium in the genus Aquabacterium of the class Betaproteobacteria.</title>
        <authorList>
            <person name="Hirose S."/>
            <person name="Tank M."/>
            <person name="Hara E."/>
            <person name="Tamaki H."/>
            <person name="Takaichi S."/>
            <person name="Haruta S."/>
            <person name="Hanada S."/>
        </authorList>
    </citation>
    <scope>NUCLEOTIDE SEQUENCE [LARGE SCALE GENOMIC DNA]</scope>
    <source>
        <strain evidence="6">W35</strain>
    </source>
</reference>
<dbReference type="InterPro" id="IPR015943">
    <property type="entry name" value="WD40/YVTN_repeat-like_dom_sf"/>
</dbReference>
<dbReference type="Gene3D" id="2.130.10.10">
    <property type="entry name" value="YVTN repeat-like/Quinoprotein amine dehydrogenase"/>
    <property type="match status" value="2"/>
</dbReference>
<evidence type="ECO:0000256" key="3">
    <source>
        <dbReference type="SAM" id="SignalP"/>
    </source>
</evidence>
<protein>
    <recommendedName>
        <fullName evidence="4">Photosynthesis system II assembly factor Ycf48/Hcf136-like domain-containing protein</fullName>
    </recommendedName>
</protein>
<feature type="domain" description="Photosynthesis system II assembly factor Ycf48/Hcf136-like" evidence="4">
    <location>
        <begin position="86"/>
        <end position="217"/>
    </location>
</feature>
<dbReference type="EMBL" id="BJCL01000001">
    <property type="protein sequence ID" value="GCL61666.1"/>
    <property type="molecule type" value="Genomic_DNA"/>
</dbReference>
<evidence type="ECO:0000256" key="2">
    <source>
        <dbReference type="ARBA" id="ARBA00023276"/>
    </source>
</evidence>
<sequence length="331" mass="33932">MQPMPCPSIIATAVLALSLAAAGSAGAADAPAAVADLRIRAAEQRPGAANASLLAAAHAGKRLVAVGERGTVLLSDDGGASLRQAGQVPVAAQLTAVDFADDRRGWAVGHWGAILRTDDGGNTWTLQRSDLQQDQPLLAVKALDAQRAVAVGLWSLVLVTQDGGQTWRTVTLPVQPGARKADLNLYSLFAGPAGALYATAEQGKLLRSTDGGLAWQTLDTGYRGSLWAGLALRDGSLLVGGLRGTLLRSTNAGDSWQPVATGQTSSITGLAQGPDGSITASALDGLVLTSRDGQAFQARRSADRLSHTGVLVNPQGQMVLTTRAGVRSALP</sequence>
<evidence type="ECO:0000259" key="4">
    <source>
        <dbReference type="Pfam" id="PF14870"/>
    </source>
</evidence>
<dbReference type="Pfam" id="PF14870">
    <property type="entry name" value="PSII_BNR"/>
    <property type="match status" value="1"/>
</dbReference>
<dbReference type="GO" id="GO:0009523">
    <property type="term" value="C:photosystem II"/>
    <property type="evidence" value="ECO:0007669"/>
    <property type="project" value="UniProtKB-KW"/>
</dbReference>
<accession>A0A480AKZ6</accession>